<dbReference type="Gene3D" id="1.20.1250.20">
    <property type="entry name" value="MFS general substrate transporter like domains"/>
    <property type="match status" value="2"/>
</dbReference>
<evidence type="ECO:0000256" key="2">
    <source>
        <dbReference type="ARBA" id="ARBA00022448"/>
    </source>
</evidence>
<feature type="transmembrane region" description="Helical" evidence="9">
    <location>
        <begin position="362"/>
        <end position="384"/>
    </location>
</feature>
<keyword evidence="3" id="KW-1003">Cell membrane</keyword>
<dbReference type="InterPro" id="IPR020846">
    <property type="entry name" value="MFS_dom"/>
</dbReference>
<dbReference type="EMBL" id="VULZ01000004">
    <property type="protein sequence ID" value="MSS14493.1"/>
    <property type="molecule type" value="Genomic_DNA"/>
</dbReference>
<accession>A0A6L5X527</accession>
<dbReference type="AlphaFoldDB" id="A0A6L5X527"/>
<feature type="transmembrane region" description="Helical" evidence="9">
    <location>
        <begin position="306"/>
        <end position="326"/>
    </location>
</feature>
<keyword evidence="7 9" id="KW-0472">Membrane</keyword>
<dbReference type="Pfam" id="PF12832">
    <property type="entry name" value="MFS_1_like"/>
    <property type="match status" value="1"/>
</dbReference>
<feature type="region of interest" description="Disordered" evidence="8">
    <location>
        <begin position="195"/>
        <end position="219"/>
    </location>
</feature>
<evidence type="ECO:0000313" key="11">
    <source>
        <dbReference type="EMBL" id="MSS14493.1"/>
    </source>
</evidence>
<protein>
    <recommendedName>
        <fullName evidence="10">Major facilitator superfamily (MFS) profile domain-containing protein</fullName>
    </recommendedName>
</protein>
<organism evidence="11 12">
    <name type="scientific">Porcincola intestinalis</name>
    <dbReference type="NCBI Taxonomy" id="2606632"/>
    <lineage>
        <taxon>Bacteria</taxon>
        <taxon>Bacillati</taxon>
        <taxon>Bacillota</taxon>
        <taxon>Clostridia</taxon>
        <taxon>Lachnospirales</taxon>
        <taxon>Lachnospiraceae</taxon>
        <taxon>Porcincola</taxon>
    </lineage>
</organism>
<proteinExistence type="predicted"/>
<keyword evidence="4" id="KW-0997">Cell inner membrane</keyword>
<dbReference type="SUPFAM" id="SSF103473">
    <property type="entry name" value="MFS general substrate transporter"/>
    <property type="match status" value="1"/>
</dbReference>
<dbReference type="Proteomes" id="UP000481852">
    <property type="component" value="Unassembled WGS sequence"/>
</dbReference>
<evidence type="ECO:0000256" key="5">
    <source>
        <dbReference type="ARBA" id="ARBA00022692"/>
    </source>
</evidence>
<dbReference type="InterPro" id="IPR036259">
    <property type="entry name" value="MFS_trans_sf"/>
</dbReference>
<gene>
    <name evidence="11" type="ORF">FYJ35_05460</name>
</gene>
<comment type="caution">
    <text evidence="11">The sequence shown here is derived from an EMBL/GenBank/DDBJ whole genome shotgun (WGS) entry which is preliminary data.</text>
</comment>
<feature type="transmembrane region" description="Helical" evidence="9">
    <location>
        <begin position="275"/>
        <end position="294"/>
    </location>
</feature>
<dbReference type="GO" id="GO:0030395">
    <property type="term" value="F:lactose binding"/>
    <property type="evidence" value="ECO:0007669"/>
    <property type="project" value="TreeGrafter"/>
</dbReference>
<feature type="domain" description="Major facilitator superfamily (MFS) profile" evidence="10">
    <location>
        <begin position="236"/>
        <end position="424"/>
    </location>
</feature>
<evidence type="ECO:0000256" key="4">
    <source>
        <dbReference type="ARBA" id="ARBA00022519"/>
    </source>
</evidence>
<feature type="transmembrane region" description="Helical" evidence="9">
    <location>
        <begin position="390"/>
        <end position="411"/>
    </location>
</feature>
<feature type="transmembrane region" description="Helical" evidence="9">
    <location>
        <begin position="48"/>
        <end position="69"/>
    </location>
</feature>
<dbReference type="GO" id="GO:0005886">
    <property type="term" value="C:plasma membrane"/>
    <property type="evidence" value="ECO:0007669"/>
    <property type="project" value="UniProtKB-SubCell"/>
</dbReference>
<feature type="transmembrane region" description="Helical" evidence="9">
    <location>
        <begin position="171"/>
        <end position="190"/>
    </location>
</feature>
<feature type="transmembrane region" description="Helical" evidence="9">
    <location>
        <begin position="81"/>
        <end position="101"/>
    </location>
</feature>
<feature type="transmembrane region" description="Helical" evidence="9">
    <location>
        <begin position="238"/>
        <end position="255"/>
    </location>
</feature>
<keyword evidence="12" id="KW-1185">Reference proteome</keyword>
<dbReference type="PROSITE" id="PS50850">
    <property type="entry name" value="MFS"/>
    <property type="match status" value="1"/>
</dbReference>
<keyword evidence="2" id="KW-0813">Transport</keyword>
<evidence type="ECO:0000256" key="6">
    <source>
        <dbReference type="ARBA" id="ARBA00022989"/>
    </source>
</evidence>
<reference evidence="11 12" key="1">
    <citation type="submission" date="2019-08" db="EMBL/GenBank/DDBJ databases">
        <title>In-depth cultivation of the pig gut microbiome towards novel bacterial diversity and tailored functional studies.</title>
        <authorList>
            <person name="Wylensek D."/>
            <person name="Hitch T.C.A."/>
            <person name="Clavel T."/>
        </authorList>
    </citation>
    <scope>NUCLEOTIDE SEQUENCE [LARGE SCALE GENOMIC DNA]</scope>
    <source>
        <strain evidence="11 12">Oil+RF-744-WCA-WT-11</strain>
    </source>
</reference>
<dbReference type="PANTHER" id="PTHR23522:SF10">
    <property type="entry name" value="3-PHENYLPROPIONIC ACID TRANSPORTER-RELATED"/>
    <property type="match status" value="1"/>
</dbReference>
<evidence type="ECO:0000256" key="1">
    <source>
        <dbReference type="ARBA" id="ARBA00004429"/>
    </source>
</evidence>
<dbReference type="GO" id="GO:0015528">
    <property type="term" value="F:lactose:proton symporter activity"/>
    <property type="evidence" value="ECO:0007669"/>
    <property type="project" value="TreeGrafter"/>
</dbReference>
<sequence length="424" mass="45524">MTMKHRARASRDLTFPYALLQMFYWMNMAVTAGYASFFLLGAKLTNSQIGLLLAAGGLLSALIQPLLAAFADKSSSLSVRFLMMLMSALLLVCSLLLVFLFHGNIAAVSVIYLLAYLILLLQQPFLNAIGAESIDAGRRLNFGLSRAFGSAGYMAAAFLLGQFSVHTGPVLVPAGIAAASFALLLSSAAYPQSSKRSQKVARPSEDHVGSAPSENSPATSQLRAEGSIFSFFARYPQYAVALAGLLPIFIGHIYINNYLLQIVRSKGAGSSSMGNLMSVAALLELTVMLIYGKLRTWRPDSFWFRISGIFFTLKVLLTLLAPTIGFLYPVQLIQPLGWGLLSVSSVYYISEAMAPSDKVKGQAFFTAVFTLGNVLGNLTAGFLLDHGGVFAMLLCGSIVSAIGAALLLLSGSHKLCPFTRKSHR</sequence>
<comment type="subcellular location">
    <subcellularLocation>
        <location evidence="1">Cell inner membrane</location>
        <topology evidence="1">Multi-pass membrane protein</topology>
    </subcellularLocation>
</comment>
<keyword evidence="6 9" id="KW-1133">Transmembrane helix</keyword>
<evidence type="ECO:0000256" key="7">
    <source>
        <dbReference type="ARBA" id="ARBA00023136"/>
    </source>
</evidence>
<dbReference type="RefSeq" id="WP_154524344.1">
    <property type="nucleotide sequence ID" value="NZ_JAQYJL010000018.1"/>
</dbReference>
<name>A0A6L5X527_9FIRM</name>
<evidence type="ECO:0000259" key="10">
    <source>
        <dbReference type="PROSITE" id="PS50850"/>
    </source>
</evidence>
<evidence type="ECO:0000256" key="8">
    <source>
        <dbReference type="SAM" id="MobiDB-lite"/>
    </source>
</evidence>
<feature type="transmembrane region" description="Helical" evidence="9">
    <location>
        <begin position="21"/>
        <end position="42"/>
    </location>
</feature>
<evidence type="ECO:0000256" key="3">
    <source>
        <dbReference type="ARBA" id="ARBA00022475"/>
    </source>
</evidence>
<keyword evidence="5 9" id="KW-0812">Transmembrane</keyword>
<dbReference type="InterPro" id="IPR024989">
    <property type="entry name" value="MFS_assoc_dom"/>
</dbReference>
<feature type="transmembrane region" description="Helical" evidence="9">
    <location>
        <begin position="107"/>
        <end position="126"/>
    </location>
</feature>
<dbReference type="PANTHER" id="PTHR23522">
    <property type="entry name" value="BLL5896 PROTEIN"/>
    <property type="match status" value="1"/>
</dbReference>
<evidence type="ECO:0000313" key="12">
    <source>
        <dbReference type="Proteomes" id="UP000481852"/>
    </source>
</evidence>
<feature type="transmembrane region" description="Helical" evidence="9">
    <location>
        <begin position="147"/>
        <end position="165"/>
    </location>
</feature>
<evidence type="ECO:0000256" key="9">
    <source>
        <dbReference type="SAM" id="Phobius"/>
    </source>
</evidence>